<name>A0ABS4S1L9_PAEXY</name>
<protein>
    <submittedName>
        <fullName evidence="2">Uncharacterized protein</fullName>
    </submittedName>
</protein>
<comment type="caution">
    <text evidence="2">The sequence shown here is derived from an EMBL/GenBank/DDBJ whole genome shotgun (WGS) entry which is preliminary data.</text>
</comment>
<sequence>MPEVFSRRAGARQGKVTQHGTKRQSDVTWSERY</sequence>
<accession>A0ABS4S1L9</accession>
<feature type="compositionally biased region" description="Basic and acidic residues" evidence="1">
    <location>
        <begin position="23"/>
        <end position="33"/>
    </location>
</feature>
<evidence type="ECO:0000256" key="1">
    <source>
        <dbReference type="SAM" id="MobiDB-lite"/>
    </source>
</evidence>
<keyword evidence="3" id="KW-1185">Reference proteome</keyword>
<gene>
    <name evidence="2" type="ORF">J2Z28_005710</name>
</gene>
<dbReference type="Proteomes" id="UP000810207">
    <property type="component" value="Unassembled WGS sequence"/>
</dbReference>
<evidence type="ECO:0000313" key="3">
    <source>
        <dbReference type="Proteomes" id="UP000810207"/>
    </source>
</evidence>
<evidence type="ECO:0000313" key="2">
    <source>
        <dbReference type="EMBL" id="MBP2249016.1"/>
    </source>
</evidence>
<dbReference type="EMBL" id="JAGIKV010000031">
    <property type="protein sequence ID" value="MBP2249016.1"/>
    <property type="molecule type" value="Genomic_DNA"/>
</dbReference>
<organism evidence="2 3">
    <name type="scientific">Paenibacillus xylanexedens</name>
    <dbReference type="NCBI Taxonomy" id="528191"/>
    <lineage>
        <taxon>Bacteria</taxon>
        <taxon>Bacillati</taxon>
        <taxon>Bacillota</taxon>
        <taxon>Bacilli</taxon>
        <taxon>Bacillales</taxon>
        <taxon>Paenibacillaceae</taxon>
        <taxon>Paenibacillus</taxon>
    </lineage>
</organism>
<reference evidence="2 3" key="1">
    <citation type="submission" date="2021-03" db="EMBL/GenBank/DDBJ databases">
        <title>Genomic Encyclopedia of Type Strains, Phase IV (KMG-IV): sequencing the most valuable type-strain genomes for metagenomic binning, comparative biology and taxonomic classification.</title>
        <authorList>
            <person name="Goeker M."/>
        </authorList>
    </citation>
    <scope>NUCLEOTIDE SEQUENCE [LARGE SCALE GENOMIC DNA]</scope>
    <source>
        <strain evidence="2 3">DSM 21292</strain>
    </source>
</reference>
<feature type="region of interest" description="Disordered" evidence="1">
    <location>
        <begin position="1"/>
        <end position="33"/>
    </location>
</feature>
<proteinExistence type="predicted"/>